<evidence type="ECO:0000313" key="1">
    <source>
        <dbReference type="EMBL" id="CAG8678685.1"/>
    </source>
</evidence>
<protein>
    <submittedName>
        <fullName evidence="1">16926_t:CDS:1</fullName>
    </submittedName>
</protein>
<proteinExistence type="predicted"/>
<feature type="non-terminal residue" evidence="1">
    <location>
        <position position="1"/>
    </location>
</feature>
<dbReference type="EMBL" id="CAJVPU010020872">
    <property type="protein sequence ID" value="CAG8678685.1"/>
    <property type="molecule type" value="Genomic_DNA"/>
</dbReference>
<keyword evidence="2" id="KW-1185">Reference proteome</keyword>
<name>A0ACA9NWF0_9GLOM</name>
<evidence type="ECO:0000313" key="2">
    <source>
        <dbReference type="Proteomes" id="UP000789702"/>
    </source>
</evidence>
<comment type="caution">
    <text evidence="1">The sequence shown here is derived from an EMBL/GenBank/DDBJ whole genome shotgun (WGS) entry which is preliminary data.</text>
</comment>
<gene>
    <name evidence="1" type="ORF">DHETER_LOCUS10528</name>
</gene>
<organism evidence="1 2">
    <name type="scientific">Dentiscutata heterogama</name>
    <dbReference type="NCBI Taxonomy" id="1316150"/>
    <lineage>
        <taxon>Eukaryota</taxon>
        <taxon>Fungi</taxon>
        <taxon>Fungi incertae sedis</taxon>
        <taxon>Mucoromycota</taxon>
        <taxon>Glomeromycotina</taxon>
        <taxon>Glomeromycetes</taxon>
        <taxon>Diversisporales</taxon>
        <taxon>Gigasporaceae</taxon>
        <taxon>Dentiscutata</taxon>
    </lineage>
</organism>
<dbReference type="Proteomes" id="UP000789702">
    <property type="component" value="Unassembled WGS sequence"/>
</dbReference>
<sequence>GNYYYGPAQIKGLLVQLPIFHGKERENVITWLLQVDLLFKARKVESIEEEDKILNFVKGLKLATKAKVSYRVSESLENAM</sequence>
<reference evidence="1" key="1">
    <citation type="submission" date="2021-06" db="EMBL/GenBank/DDBJ databases">
        <authorList>
            <person name="Kallberg Y."/>
            <person name="Tangrot J."/>
            <person name="Rosling A."/>
        </authorList>
    </citation>
    <scope>NUCLEOTIDE SEQUENCE</scope>
    <source>
        <strain evidence="1">IL203A</strain>
    </source>
</reference>
<accession>A0ACA9NWF0</accession>